<feature type="domain" description="Alanine racemase C-terminal" evidence="8">
    <location>
        <begin position="254"/>
        <end position="381"/>
    </location>
</feature>
<evidence type="ECO:0000256" key="5">
    <source>
        <dbReference type="HAMAP-Rule" id="MF_01201"/>
    </source>
</evidence>
<evidence type="ECO:0000256" key="1">
    <source>
        <dbReference type="ARBA" id="ARBA00000316"/>
    </source>
</evidence>
<feature type="modified residue" description="N6-(pyridoxal phosphate)lysine" evidence="5 6">
    <location>
        <position position="46"/>
    </location>
</feature>
<keyword evidence="4 5" id="KW-0413">Isomerase</keyword>
<comment type="pathway">
    <text evidence="5">Amino-acid biosynthesis; D-alanine biosynthesis; D-alanine from L-alanine: step 1/1.</text>
</comment>
<dbReference type="InterPro" id="IPR020622">
    <property type="entry name" value="Ala_racemase_pyridoxalP-BS"/>
</dbReference>
<evidence type="ECO:0000256" key="2">
    <source>
        <dbReference type="ARBA" id="ARBA00001933"/>
    </source>
</evidence>
<dbReference type="InterPro" id="IPR009006">
    <property type="entry name" value="Ala_racemase/Decarboxylase_C"/>
</dbReference>
<dbReference type="InterPro" id="IPR029066">
    <property type="entry name" value="PLP-binding_barrel"/>
</dbReference>
<evidence type="ECO:0000256" key="4">
    <source>
        <dbReference type="ARBA" id="ARBA00023235"/>
    </source>
</evidence>
<comment type="catalytic activity">
    <reaction evidence="1 5">
        <text>L-alanine = D-alanine</text>
        <dbReference type="Rhea" id="RHEA:20249"/>
        <dbReference type="ChEBI" id="CHEBI:57416"/>
        <dbReference type="ChEBI" id="CHEBI:57972"/>
        <dbReference type="EC" id="5.1.1.1"/>
    </reaction>
</comment>
<dbReference type="FunFam" id="2.40.37.10:FF:000006">
    <property type="entry name" value="Alanine racemase"/>
    <property type="match status" value="1"/>
</dbReference>
<protein>
    <recommendedName>
        <fullName evidence="5">Alanine racemase</fullName>
        <ecNumber evidence="5">5.1.1.1</ecNumber>
    </recommendedName>
</protein>
<dbReference type="PRINTS" id="PR00992">
    <property type="entry name" value="ALARACEMASE"/>
</dbReference>
<dbReference type="GO" id="GO:0009252">
    <property type="term" value="P:peptidoglycan biosynthetic process"/>
    <property type="evidence" value="ECO:0007669"/>
    <property type="project" value="TreeGrafter"/>
</dbReference>
<dbReference type="NCBIfam" id="TIGR00492">
    <property type="entry name" value="alr"/>
    <property type="match status" value="1"/>
</dbReference>
<dbReference type="EC" id="5.1.1.1" evidence="5"/>
<dbReference type="InterPro" id="IPR000821">
    <property type="entry name" value="Ala_racemase"/>
</dbReference>
<feature type="binding site" evidence="5 7">
    <location>
        <position position="144"/>
    </location>
    <ligand>
        <name>substrate</name>
    </ligand>
</feature>
<dbReference type="GO" id="GO:0030632">
    <property type="term" value="P:D-alanine biosynthetic process"/>
    <property type="evidence" value="ECO:0007669"/>
    <property type="project" value="UniProtKB-UniRule"/>
</dbReference>
<dbReference type="GO" id="GO:0005829">
    <property type="term" value="C:cytosol"/>
    <property type="evidence" value="ECO:0007669"/>
    <property type="project" value="TreeGrafter"/>
</dbReference>
<evidence type="ECO:0000256" key="6">
    <source>
        <dbReference type="PIRSR" id="PIRSR600821-50"/>
    </source>
</evidence>
<comment type="function">
    <text evidence="5">Catalyzes the interconversion of L-alanine and D-alanine. May also act on other amino acids.</text>
</comment>
<dbReference type="PANTHER" id="PTHR30511:SF0">
    <property type="entry name" value="ALANINE RACEMASE, CATABOLIC-RELATED"/>
    <property type="match status" value="1"/>
</dbReference>
<accession>A0A1G9G5W2</accession>
<dbReference type="HAMAP" id="MF_01201">
    <property type="entry name" value="Ala_racemase"/>
    <property type="match status" value="1"/>
</dbReference>
<dbReference type="CDD" id="cd00430">
    <property type="entry name" value="PLPDE_III_AR"/>
    <property type="match status" value="1"/>
</dbReference>
<evidence type="ECO:0000259" key="8">
    <source>
        <dbReference type="SMART" id="SM01005"/>
    </source>
</evidence>
<feature type="binding site" evidence="5 7">
    <location>
        <position position="323"/>
    </location>
    <ligand>
        <name>substrate</name>
    </ligand>
</feature>
<dbReference type="Proteomes" id="UP000198718">
    <property type="component" value="Unassembled WGS sequence"/>
</dbReference>
<proteinExistence type="inferred from homology"/>
<dbReference type="PROSITE" id="PS00395">
    <property type="entry name" value="ALANINE_RACEMASE"/>
    <property type="match status" value="1"/>
</dbReference>
<evidence type="ECO:0000256" key="7">
    <source>
        <dbReference type="PIRSR" id="PIRSR600821-52"/>
    </source>
</evidence>
<dbReference type="Gene3D" id="3.20.20.10">
    <property type="entry name" value="Alanine racemase"/>
    <property type="match status" value="1"/>
</dbReference>
<name>A0A1G9G5W2_9FIRM</name>
<dbReference type="OrthoDB" id="9813814at2"/>
<dbReference type="InterPro" id="IPR001608">
    <property type="entry name" value="Ala_racemase_N"/>
</dbReference>
<dbReference type="UniPathway" id="UPA00042">
    <property type="reaction ID" value="UER00497"/>
</dbReference>
<dbReference type="AlphaFoldDB" id="A0A1G9G5W2"/>
<gene>
    <name evidence="9" type="ORF">SAMN05660472_02362</name>
</gene>
<dbReference type="InterPro" id="IPR011079">
    <property type="entry name" value="Ala_racemase_C"/>
</dbReference>
<dbReference type="EMBL" id="FNFP01000005">
    <property type="protein sequence ID" value="SDK96039.1"/>
    <property type="molecule type" value="Genomic_DNA"/>
</dbReference>
<reference evidence="9 10" key="1">
    <citation type="submission" date="2016-10" db="EMBL/GenBank/DDBJ databases">
        <authorList>
            <person name="de Groot N.N."/>
        </authorList>
    </citation>
    <scope>NUCLEOTIDE SEQUENCE [LARGE SCALE GENOMIC DNA]</scope>
    <source>
        <strain evidence="9 10">DSM 18346</strain>
    </source>
</reference>
<feature type="active site" description="Proton acceptor; specific for L-alanine" evidence="5">
    <location>
        <position position="275"/>
    </location>
</feature>
<dbReference type="FunFam" id="3.20.20.10:FF:000002">
    <property type="entry name" value="Alanine racemase"/>
    <property type="match status" value="1"/>
</dbReference>
<keyword evidence="3 5" id="KW-0663">Pyridoxal phosphate</keyword>
<dbReference type="Pfam" id="PF01168">
    <property type="entry name" value="Ala_racemase_N"/>
    <property type="match status" value="1"/>
</dbReference>
<evidence type="ECO:0000313" key="9">
    <source>
        <dbReference type="EMBL" id="SDK96039.1"/>
    </source>
</evidence>
<organism evidence="9 10">
    <name type="scientific">Natronincola ferrireducens</name>
    <dbReference type="NCBI Taxonomy" id="393762"/>
    <lineage>
        <taxon>Bacteria</taxon>
        <taxon>Bacillati</taxon>
        <taxon>Bacillota</taxon>
        <taxon>Clostridia</taxon>
        <taxon>Peptostreptococcales</taxon>
        <taxon>Natronincolaceae</taxon>
        <taxon>Natronincola</taxon>
    </lineage>
</organism>
<evidence type="ECO:0000313" key="10">
    <source>
        <dbReference type="Proteomes" id="UP000198718"/>
    </source>
</evidence>
<sequence length="395" mass="44436">MGGSRVVTKDKIRPVWVEINLDHLKHNIQEVRRVVKKDALVCAVIKADGYGHGAATIAKTLLENGADRLAVATLSEAIELRKAGYDVPLMILGYTAEGQGEDVLDYNIIQTLYSYEQAYYFSQLAVEKDKEMIIHIKVDSGMSRLGLQVDEASIEEIKKIFRLPNIKVEGIFTHFAVADEKDKTFTYNQFHQFMWLVDALEKDGYTIPIKHVSNSAAIIDLPEMNLDMVRAGIMLYGLYPSDEVNREAVALQQVMELKAKISHVKTLQEGRGVSYGLKYRIQDERKIITLPIGYADGFTRMLTNKAEVIVKEKKIPIVGRICMDQCMADATGLDVHRGDEVIIFSSNPNSGNSIDDVANKLGTINYEIVCMVGKRVPRVYVENNNFVNFRDNLLK</sequence>
<comment type="similarity">
    <text evidence="5">Belongs to the alanine racemase family.</text>
</comment>
<dbReference type="Pfam" id="PF00842">
    <property type="entry name" value="Ala_racemase_C"/>
    <property type="match status" value="1"/>
</dbReference>
<dbReference type="SMART" id="SM01005">
    <property type="entry name" value="Ala_racemase_C"/>
    <property type="match status" value="1"/>
</dbReference>
<comment type="cofactor">
    <cofactor evidence="2 5 6">
        <name>pyridoxal 5'-phosphate</name>
        <dbReference type="ChEBI" id="CHEBI:597326"/>
    </cofactor>
</comment>
<dbReference type="GO" id="GO:0008784">
    <property type="term" value="F:alanine racemase activity"/>
    <property type="evidence" value="ECO:0007669"/>
    <property type="project" value="UniProtKB-UniRule"/>
</dbReference>
<keyword evidence="10" id="KW-1185">Reference proteome</keyword>
<dbReference type="Gene3D" id="2.40.37.10">
    <property type="entry name" value="Lyase, Ornithine Decarboxylase, Chain A, domain 1"/>
    <property type="match status" value="1"/>
</dbReference>
<dbReference type="GO" id="GO:0030170">
    <property type="term" value="F:pyridoxal phosphate binding"/>
    <property type="evidence" value="ECO:0007669"/>
    <property type="project" value="UniProtKB-UniRule"/>
</dbReference>
<feature type="active site" description="Proton acceptor; specific for D-alanine" evidence="5">
    <location>
        <position position="46"/>
    </location>
</feature>
<dbReference type="PANTHER" id="PTHR30511">
    <property type="entry name" value="ALANINE RACEMASE"/>
    <property type="match status" value="1"/>
</dbReference>
<dbReference type="SUPFAM" id="SSF50621">
    <property type="entry name" value="Alanine racemase C-terminal domain-like"/>
    <property type="match status" value="1"/>
</dbReference>
<evidence type="ECO:0000256" key="3">
    <source>
        <dbReference type="ARBA" id="ARBA00022898"/>
    </source>
</evidence>
<dbReference type="STRING" id="393762.SAMN05660472_02362"/>
<dbReference type="SUPFAM" id="SSF51419">
    <property type="entry name" value="PLP-binding barrel"/>
    <property type="match status" value="1"/>
</dbReference>